<sequence length="356" mass="39593">MNSSFSSDLIESWCELQFKSGCSSTGSISHLNHTVNPEVLEKLLQEAQKELSPIPKSESPLSLFFQDISPSSSIKQVDQAEPAHEMMNSRVVKTTIINCTNKNLVNLNSSNSIKPILKSNISVYEDSYDEEDADLEYLGDESCGNNFKHLNTDRSNALGAPGPAVSTPCQNCINHKKQIELLIEKHIDNQKELIKIKNEFEVKLLNKSLEISCSSSTPTGAPASPSRVDKSISTSPILSSSKSGTNTPKYPINTDNNDWIKYFSSRPQAQPPKEWNFVHPNSAKSKVDKKENFFINDSFVKSSDQSNCIVNSFKLLSKENIGKLIFTHMASFIVGATLMLLVLKKHLNVKNSLYFI</sequence>
<evidence type="ECO:0000256" key="9">
    <source>
        <dbReference type="SAM" id="MobiDB-lite"/>
    </source>
</evidence>
<dbReference type="OrthoDB" id="5857140at2759"/>
<dbReference type="InterPro" id="IPR010548">
    <property type="entry name" value="BNIP3"/>
</dbReference>
<keyword evidence="12" id="KW-1185">Reference proteome</keyword>
<accession>A0A3M7S2K7</accession>
<comment type="caution">
    <text evidence="11">The sequence shown here is derived from an EMBL/GenBank/DDBJ whole genome shotgun (WGS) entry which is preliminary data.</text>
</comment>
<comment type="similarity">
    <text evidence="3">Belongs to the NIP3 family.</text>
</comment>
<dbReference type="GO" id="GO:0006915">
    <property type="term" value="P:apoptotic process"/>
    <property type="evidence" value="ECO:0007669"/>
    <property type="project" value="UniProtKB-KW"/>
</dbReference>
<evidence type="ECO:0000256" key="6">
    <source>
        <dbReference type="ARBA" id="ARBA00022989"/>
    </source>
</evidence>
<feature type="transmembrane region" description="Helical" evidence="10">
    <location>
        <begin position="324"/>
        <end position="343"/>
    </location>
</feature>
<dbReference type="GO" id="GO:0042802">
    <property type="term" value="F:identical protein binding"/>
    <property type="evidence" value="ECO:0007669"/>
    <property type="project" value="UniProtKB-ARBA"/>
</dbReference>
<dbReference type="GO" id="GO:0043065">
    <property type="term" value="P:positive regulation of apoptotic process"/>
    <property type="evidence" value="ECO:0007669"/>
    <property type="project" value="InterPro"/>
</dbReference>
<dbReference type="GO" id="GO:0031966">
    <property type="term" value="C:mitochondrial membrane"/>
    <property type="evidence" value="ECO:0007669"/>
    <property type="project" value="UniProtKB-SubCell"/>
</dbReference>
<proteinExistence type="inferred from homology"/>
<dbReference type="EMBL" id="REGN01002157">
    <property type="protein sequence ID" value="RNA29870.1"/>
    <property type="molecule type" value="Genomic_DNA"/>
</dbReference>
<evidence type="ECO:0000256" key="10">
    <source>
        <dbReference type="SAM" id="Phobius"/>
    </source>
</evidence>
<gene>
    <name evidence="11" type="ORF">BpHYR1_029467</name>
</gene>
<evidence type="ECO:0000256" key="5">
    <source>
        <dbReference type="ARBA" id="ARBA00022703"/>
    </source>
</evidence>
<reference evidence="11 12" key="1">
    <citation type="journal article" date="2018" name="Sci. Rep.">
        <title>Genomic signatures of local adaptation to the degree of environmental predictability in rotifers.</title>
        <authorList>
            <person name="Franch-Gras L."/>
            <person name="Hahn C."/>
            <person name="Garcia-Roger E.M."/>
            <person name="Carmona M.J."/>
            <person name="Serra M."/>
            <person name="Gomez A."/>
        </authorList>
    </citation>
    <scope>NUCLEOTIDE SEQUENCE [LARGE SCALE GENOMIC DNA]</scope>
    <source>
        <strain evidence="11">HYR1</strain>
    </source>
</reference>
<evidence type="ECO:0000256" key="7">
    <source>
        <dbReference type="ARBA" id="ARBA00023128"/>
    </source>
</evidence>
<evidence type="ECO:0000313" key="11">
    <source>
        <dbReference type="EMBL" id="RNA29870.1"/>
    </source>
</evidence>
<evidence type="ECO:0000256" key="8">
    <source>
        <dbReference type="ARBA" id="ARBA00023136"/>
    </source>
</evidence>
<evidence type="ECO:0000256" key="3">
    <source>
        <dbReference type="ARBA" id="ARBA00007710"/>
    </source>
</evidence>
<keyword evidence="8 10" id="KW-0472">Membrane</keyword>
<keyword evidence="7" id="KW-0496">Mitochondrion</keyword>
<dbReference type="Pfam" id="PF06553">
    <property type="entry name" value="BNIP3"/>
    <property type="match status" value="1"/>
</dbReference>
<keyword evidence="6 10" id="KW-1133">Transmembrane helix</keyword>
<evidence type="ECO:0000256" key="4">
    <source>
        <dbReference type="ARBA" id="ARBA00022692"/>
    </source>
</evidence>
<organism evidence="11 12">
    <name type="scientific">Brachionus plicatilis</name>
    <name type="common">Marine rotifer</name>
    <name type="synonym">Brachionus muelleri</name>
    <dbReference type="NCBI Taxonomy" id="10195"/>
    <lineage>
        <taxon>Eukaryota</taxon>
        <taxon>Metazoa</taxon>
        <taxon>Spiralia</taxon>
        <taxon>Gnathifera</taxon>
        <taxon>Rotifera</taxon>
        <taxon>Eurotatoria</taxon>
        <taxon>Monogononta</taxon>
        <taxon>Pseudotrocha</taxon>
        <taxon>Ploima</taxon>
        <taxon>Brachionidae</taxon>
        <taxon>Brachionus</taxon>
    </lineage>
</organism>
<dbReference type="Proteomes" id="UP000276133">
    <property type="component" value="Unassembled WGS sequence"/>
</dbReference>
<keyword evidence="4 10" id="KW-0812">Transmembrane</keyword>
<evidence type="ECO:0000256" key="2">
    <source>
        <dbReference type="ARBA" id="ARBA00004325"/>
    </source>
</evidence>
<feature type="compositionally biased region" description="Low complexity" evidence="9">
    <location>
        <begin position="213"/>
        <end position="243"/>
    </location>
</feature>
<dbReference type="AlphaFoldDB" id="A0A3M7S2K7"/>
<comment type="subcellular location">
    <subcellularLocation>
        <location evidence="1">Membrane</location>
        <topology evidence="1">Single-pass membrane protein</topology>
    </subcellularLocation>
    <subcellularLocation>
        <location evidence="2">Mitochondrion membrane</location>
    </subcellularLocation>
</comment>
<evidence type="ECO:0000256" key="1">
    <source>
        <dbReference type="ARBA" id="ARBA00004167"/>
    </source>
</evidence>
<evidence type="ECO:0000313" key="12">
    <source>
        <dbReference type="Proteomes" id="UP000276133"/>
    </source>
</evidence>
<keyword evidence="5" id="KW-0053">Apoptosis</keyword>
<name>A0A3M7S2K7_BRAPC</name>
<protein>
    <submittedName>
        <fullName evidence="11">BCL2 adenovirus E1B 19 kDa-interacting 3</fullName>
    </submittedName>
</protein>
<feature type="region of interest" description="Disordered" evidence="9">
    <location>
        <begin position="213"/>
        <end position="252"/>
    </location>
</feature>